<proteinExistence type="predicted"/>
<evidence type="ECO:0000256" key="1">
    <source>
        <dbReference type="SAM" id="MobiDB-lite"/>
    </source>
</evidence>
<name>A0A919GLT5_9ACTN</name>
<reference evidence="2" key="1">
    <citation type="journal article" date="2014" name="Int. J. Syst. Evol. Microbiol.">
        <title>Complete genome sequence of Corynebacterium casei LMG S-19264T (=DSM 44701T), isolated from a smear-ripened cheese.</title>
        <authorList>
            <consortium name="US DOE Joint Genome Institute (JGI-PGF)"/>
            <person name="Walter F."/>
            <person name="Albersmeier A."/>
            <person name="Kalinowski J."/>
            <person name="Ruckert C."/>
        </authorList>
    </citation>
    <scope>NUCLEOTIDE SEQUENCE</scope>
    <source>
        <strain evidence="2">JCM 5069</strain>
    </source>
</reference>
<sequence length="67" mass="6309">MGASTTGGQTVYGPIARPPDSGARESSVAAGASVAATAGAAGGAVVVMGVDIPPLSRTGKRALKVVS</sequence>
<feature type="region of interest" description="Disordered" evidence="1">
    <location>
        <begin position="1"/>
        <end position="25"/>
    </location>
</feature>
<dbReference type="EMBL" id="BNCD01000025">
    <property type="protein sequence ID" value="GHH87019.1"/>
    <property type="molecule type" value="Genomic_DNA"/>
</dbReference>
<keyword evidence="3" id="KW-1185">Reference proteome</keyword>
<evidence type="ECO:0000313" key="3">
    <source>
        <dbReference type="Proteomes" id="UP000603708"/>
    </source>
</evidence>
<organism evidence="2 3">
    <name type="scientific">Streptomyces sulfonofaciens</name>
    <dbReference type="NCBI Taxonomy" id="68272"/>
    <lineage>
        <taxon>Bacteria</taxon>
        <taxon>Bacillati</taxon>
        <taxon>Actinomycetota</taxon>
        <taxon>Actinomycetes</taxon>
        <taxon>Kitasatosporales</taxon>
        <taxon>Streptomycetaceae</taxon>
        <taxon>Streptomyces</taxon>
    </lineage>
</organism>
<reference evidence="2" key="2">
    <citation type="submission" date="2020-09" db="EMBL/GenBank/DDBJ databases">
        <authorList>
            <person name="Sun Q."/>
            <person name="Ohkuma M."/>
        </authorList>
    </citation>
    <scope>NUCLEOTIDE SEQUENCE</scope>
    <source>
        <strain evidence="2">JCM 5069</strain>
    </source>
</reference>
<comment type="caution">
    <text evidence="2">The sequence shown here is derived from an EMBL/GenBank/DDBJ whole genome shotgun (WGS) entry which is preliminary data.</text>
</comment>
<dbReference type="Proteomes" id="UP000603708">
    <property type="component" value="Unassembled WGS sequence"/>
</dbReference>
<accession>A0A919GLT5</accession>
<gene>
    <name evidence="2" type="ORF">GCM10018793_61150</name>
</gene>
<evidence type="ECO:0000313" key="2">
    <source>
        <dbReference type="EMBL" id="GHH87019.1"/>
    </source>
</evidence>
<protein>
    <submittedName>
        <fullName evidence="2">Uncharacterized protein</fullName>
    </submittedName>
</protein>
<dbReference type="AlphaFoldDB" id="A0A919GLT5"/>